<dbReference type="Proteomes" id="UP000028924">
    <property type="component" value="Unassembled WGS sequence"/>
</dbReference>
<evidence type="ECO:0000313" key="15">
    <source>
        <dbReference type="EMBL" id="RMZ53449.1"/>
    </source>
</evidence>
<reference evidence="15" key="3">
    <citation type="submission" date="2018-10" db="EMBL/GenBank/DDBJ databases">
        <authorList>
            <person name="Hovde B."/>
            <person name="Zhang X."/>
        </authorList>
    </citation>
    <scope>NUCLEOTIDE SEQUENCE [LARGE SCALE GENOMIC DNA]</scope>
    <source>
        <strain evidence="15">UTEX 25</strain>
    </source>
</reference>
<evidence type="ECO:0000256" key="11">
    <source>
        <dbReference type="PIRSR" id="PIRSR001461-1"/>
    </source>
</evidence>
<organism evidence="14 16">
    <name type="scientific">Auxenochlorella protothecoides</name>
    <name type="common">Green microalga</name>
    <name type="synonym">Chlorella protothecoides</name>
    <dbReference type="NCBI Taxonomy" id="3075"/>
    <lineage>
        <taxon>Eukaryota</taxon>
        <taxon>Viridiplantae</taxon>
        <taxon>Chlorophyta</taxon>
        <taxon>core chlorophytes</taxon>
        <taxon>Trebouxiophyceae</taxon>
        <taxon>Chlorellales</taxon>
        <taxon>Chlorellaceae</taxon>
        <taxon>Auxenochlorella</taxon>
    </lineage>
</organism>
<feature type="binding site" evidence="12">
    <location>
        <position position="195"/>
    </location>
    <ligand>
        <name>a divalent metal cation</name>
        <dbReference type="ChEBI" id="CHEBI:60240"/>
    </ligand>
</feature>
<evidence type="ECO:0000256" key="3">
    <source>
        <dbReference type="ARBA" id="ARBA00001941"/>
    </source>
</evidence>
<feature type="binding site" evidence="13">
    <location>
        <begin position="166"/>
        <end position="169"/>
    </location>
    <ligand>
        <name>substrate</name>
    </ligand>
</feature>
<dbReference type="KEGG" id="apro:F751_3355"/>
<comment type="similarity">
    <text evidence="6 10">Belongs to the ribulose-phosphate 3-epimerase family.</text>
</comment>
<evidence type="ECO:0000256" key="9">
    <source>
        <dbReference type="ARBA" id="ARBA00023235"/>
    </source>
</evidence>
<dbReference type="GeneID" id="23614746"/>
<evidence type="ECO:0000256" key="1">
    <source>
        <dbReference type="ARBA" id="ARBA00001782"/>
    </source>
</evidence>
<dbReference type="STRING" id="3075.A0A087SBR0"/>
<dbReference type="NCBIfam" id="TIGR01163">
    <property type="entry name" value="rpe"/>
    <property type="match status" value="1"/>
</dbReference>
<feature type="binding site" evidence="13">
    <location>
        <position position="21"/>
    </location>
    <ligand>
        <name>substrate</name>
    </ligand>
</feature>
<dbReference type="GO" id="GO:0004750">
    <property type="term" value="F:D-ribulose-phosphate 3-epimerase activity"/>
    <property type="evidence" value="ECO:0007669"/>
    <property type="project" value="UniProtKB-EC"/>
</dbReference>
<keyword evidence="10" id="KW-0119">Carbohydrate metabolism</keyword>
<evidence type="ECO:0000256" key="10">
    <source>
        <dbReference type="PIRNR" id="PIRNR001461"/>
    </source>
</evidence>
<dbReference type="PIRSF" id="PIRSF001461">
    <property type="entry name" value="RPE"/>
    <property type="match status" value="1"/>
</dbReference>
<evidence type="ECO:0000256" key="5">
    <source>
        <dbReference type="ARBA" id="ARBA00001954"/>
    </source>
</evidence>
<evidence type="ECO:0000313" key="14">
    <source>
        <dbReference type="EMBL" id="KFM23164.1"/>
    </source>
</evidence>
<feature type="binding site" evidence="12">
    <location>
        <position position="48"/>
    </location>
    <ligand>
        <name>a divalent metal cation</name>
        <dbReference type="ChEBI" id="CHEBI:60240"/>
    </ligand>
</feature>
<feature type="binding site" evidence="13">
    <location>
        <position position="79"/>
    </location>
    <ligand>
        <name>substrate</name>
    </ligand>
</feature>
<reference evidence="14 16" key="1">
    <citation type="journal article" date="2014" name="BMC Genomics">
        <title>Oil accumulation mechanisms of the oleaginous microalga Chlorella protothecoides revealed through its genome, transcriptomes, and proteomes.</title>
        <authorList>
            <person name="Gao C."/>
            <person name="Wang Y."/>
            <person name="Shen Y."/>
            <person name="Yan D."/>
            <person name="He X."/>
            <person name="Dai J."/>
            <person name="Wu Q."/>
        </authorList>
    </citation>
    <scope>NUCLEOTIDE SEQUENCE [LARGE SCALE GENOMIC DNA]</scope>
    <source>
        <strain evidence="14 16">0710</strain>
    </source>
</reference>
<dbReference type="Proteomes" id="UP000279271">
    <property type="component" value="Unassembled WGS sequence"/>
</dbReference>
<keyword evidence="12" id="KW-0464">Manganese</keyword>
<feature type="active site" description="Proton acceptor" evidence="11">
    <location>
        <position position="48"/>
    </location>
</feature>
<evidence type="ECO:0000256" key="12">
    <source>
        <dbReference type="PIRSR" id="PIRSR001461-2"/>
    </source>
</evidence>
<dbReference type="RefSeq" id="XP_011396034.1">
    <property type="nucleotide sequence ID" value="XM_011397732.1"/>
</dbReference>
<dbReference type="eggNOG" id="KOG3111">
    <property type="taxonomic scope" value="Eukaryota"/>
</dbReference>
<dbReference type="Pfam" id="PF00834">
    <property type="entry name" value="Ribul_P_3_epim"/>
    <property type="match status" value="1"/>
</dbReference>
<comment type="cofactor">
    <cofactor evidence="12">
        <name>a divalent metal cation</name>
        <dbReference type="ChEBI" id="CHEBI:60240"/>
    </cofactor>
    <text evidence="12">Binds 1 divalent metal cation per subunit.</text>
</comment>
<dbReference type="InterPro" id="IPR000056">
    <property type="entry name" value="Ribul_P_3_epim-like"/>
</dbReference>
<keyword evidence="9 10" id="KW-0413">Isomerase</keyword>
<dbReference type="CDD" id="cd00429">
    <property type="entry name" value="RPE"/>
    <property type="match status" value="1"/>
</dbReference>
<evidence type="ECO:0000256" key="6">
    <source>
        <dbReference type="ARBA" id="ARBA00009541"/>
    </source>
</evidence>
<evidence type="ECO:0000313" key="17">
    <source>
        <dbReference type="Proteomes" id="UP000279271"/>
    </source>
</evidence>
<gene>
    <name evidence="15" type="ORF">APUTEX25_003271</name>
    <name evidence="14" type="ORF">F751_3355</name>
</gene>
<proteinExistence type="inferred from homology"/>
<feature type="active site" description="Proton donor" evidence="11">
    <location>
        <position position="195"/>
    </location>
</feature>
<reference evidence="15" key="4">
    <citation type="submission" date="2018-11" db="EMBL/GenBank/DDBJ databases">
        <title>Characterization of plant carbon substrate utilization by Auxenochlorella protothecoides.</title>
        <authorList>
            <person name="Vogler B.W."/>
            <person name="Starkenburg S.R."/>
            <person name="Sudasinghe N."/>
            <person name="Schambach J.Y."/>
            <person name="Rollin J.A."/>
            <person name="Pattathil S."/>
            <person name="Barry A.N."/>
        </authorList>
    </citation>
    <scope>NUCLEOTIDE SEQUENCE [LARGE SCALE GENOMIC DNA]</scope>
    <source>
        <strain evidence="15">UTEX 25</strain>
    </source>
</reference>
<comment type="catalytic activity">
    <reaction evidence="1 10">
        <text>D-ribulose 5-phosphate = D-xylulose 5-phosphate</text>
        <dbReference type="Rhea" id="RHEA:13677"/>
        <dbReference type="ChEBI" id="CHEBI:57737"/>
        <dbReference type="ChEBI" id="CHEBI:58121"/>
        <dbReference type="EC" id="5.1.3.1"/>
    </reaction>
</comment>
<evidence type="ECO:0000256" key="4">
    <source>
        <dbReference type="ARBA" id="ARBA00001947"/>
    </source>
</evidence>
<dbReference type="Gene3D" id="3.20.20.70">
    <property type="entry name" value="Aldolase class I"/>
    <property type="match status" value="1"/>
</dbReference>
<evidence type="ECO:0000313" key="16">
    <source>
        <dbReference type="Proteomes" id="UP000028924"/>
    </source>
</evidence>
<keyword evidence="12" id="KW-0170">Cobalt</keyword>
<feature type="binding site" evidence="12">
    <location>
        <position position="46"/>
    </location>
    <ligand>
        <name>a divalent metal cation</name>
        <dbReference type="ChEBI" id="CHEBI:60240"/>
    </ligand>
</feature>
<dbReference type="FunFam" id="3.20.20.70:FF:000171">
    <property type="entry name" value="Ribulose-phosphate 3-epimerase"/>
    <property type="match status" value="1"/>
</dbReference>
<dbReference type="GO" id="GO:0046872">
    <property type="term" value="F:metal ion binding"/>
    <property type="evidence" value="ECO:0007669"/>
    <property type="project" value="UniProtKB-KW"/>
</dbReference>
<keyword evidence="12" id="KW-0862">Zinc</keyword>
<feature type="binding site" evidence="12">
    <location>
        <position position="79"/>
    </location>
    <ligand>
        <name>a divalent metal cation</name>
        <dbReference type="ChEBI" id="CHEBI:60240"/>
    </ligand>
</feature>
<dbReference type="SUPFAM" id="SSF51366">
    <property type="entry name" value="Ribulose-phoshate binding barrel"/>
    <property type="match status" value="1"/>
</dbReference>
<name>A0A087SBR0_AUXPR</name>
<comment type="cofactor">
    <cofactor evidence="5">
        <name>Fe(2+)</name>
        <dbReference type="ChEBI" id="CHEBI:29033"/>
    </cofactor>
</comment>
<dbReference type="PROSITE" id="PS01086">
    <property type="entry name" value="RIBUL_P_3_EPIMER_2"/>
    <property type="match status" value="1"/>
</dbReference>
<dbReference type="OrthoDB" id="1927044at2759"/>
<accession>A0A087SBR0</accession>
<dbReference type="InterPro" id="IPR011060">
    <property type="entry name" value="RibuloseP-bd_barrel"/>
</dbReference>
<dbReference type="InterPro" id="IPR026019">
    <property type="entry name" value="Ribul_P_3_epim"/>
</dbReference>
<dbReference type="HAMAP" id="MF_02227">
    <property type="entry name" value="RPE"/>
    <property type="match status" value="1"/>
</dbReference>
<dbReference type="GO" id="GO:0006098">
    <property type="term" value="P:pentose-phosphate shunt"/>
    <property type="evidence" value="ECO:0007669"/>
    <property type="project" value="InterPro"/>
</dbReference>
<dbReference type="PROSITE" id="PS01085">
    <property type="entry name" value="RIBUL_P_3_EPIMER_1"/>
    <property type="match status" value="1"/>
</dbReference>
<comment type="cofactor">
    <cofactor evidence="2">
        <name>Mn(2+)</name>
        <dbReference type="ChEBI" id="CHEBI:29035"/>
    </cofactor>
</comment>
<dbReference type="PANTHER" id="PTHR11749">
    <property type="entry name" value="RIBULOSE-5-PHOSPHATE-3-EPIMERASE"/>
    <property type="match status" value="1"/>
</dbReference>
<evidence type="ECO:0000256" key="13">
    <source>
        <dbReference type="PIRSR" id="PIRSR001461-3"/>
    </source>
</evidence>
<dbReference type="GO" id="GO:0005975">
    <property type="term" value="P:carbohydrate metabolic process"/>
    <property type="evidence" value="ECO:0007669"/>
    <property type="project" value="InterPro"/>
</dbReference>
<comment type="cofactor">
    <cofactor evidence="4">
        <name>Zn(2+)</name>
        <dbReference type="ChEBI" id="CHEBI:29105"/>
    </cofactor>
</comment>
<dbReference type="EMBL" id="QOKY01000197">
    <property type="protein sequence ID" value="RMZ53449.1"/>
    <property type="molecule type" value="Genomic_DNA"/>
</dbReference>
<evidence type="ECO:0000256" key="7">
    <source>
        <dbReference type="ARBA" id="ARBA00013188"/>
    </source>
</evidence>
<reference evidence="17" key="2">
    <citation type="journal article" date="2018" name="Algal Res.">
        <title>Characterization of plant carbon substrate utilization by Auxenochlorella protothecoides.</title>
        <authorList>
            <person name="Vogler B.W."/>
            <person name="Starkenburg S.R."/>
            <person name="Sudasinghe N."/>
            <person name="Schambach J.Y."/>
            <person name="Rollin J.A."/>
            <person name="Pattathil S."/>
            <person name="Barry A.N."/>
        </authorList>
    </citation>
    <scope>NUCLEOTIDE SEQUENCE [LARGE SCALE GENOMIC DNA]</scope>
    <source>
        <strain evidence="17">UTEX 25</strain>
    </source>
</reference>
<protein>
    <recommendedName>
        <fullName evidence="7 10">Ribulose-phosphate 3-epimerase</fullName>
        <ecNumber evidence="7 10">5.1.3.1</ecNumber>
    </recommendedName>
</protein>
<feature type="binding site" evidence="13">
    <location>
        <position position="197"/>
    </location>
    <ligand>
        <name>substrate</name>
    </ligand>
</feature>
<dbReference type="InterPro" id="IPR013785">
    <property type="entry name" value="Aldolase_TIM"/>
</dbReference>
<dbReference type="EC" id="5.1.3.1" evidence="7 10"/>
<dbReference type="EMBL" id="KL662089">
    <property type="protein sequence ID" value="KFM23164.1"/>
    <property type="molecule type" value="Genomic_DNA"/>
</dbReference>
<feature type="binding site" evidence="13">
    <location>
        <begin position="217"/>
        <end position="218"/>
    </location>
    <ligand>
        <name>substrate</name>
    </ligand>
</feature>
<sequence>MPRSLAPAPKGKGPPAIISPSILSSDFADLAAESKKILSMGADWLHVDVMDGHFVPNLTLGPPIVKALRAHTDAFLDCHLMVSNPAQWVDDFAAAGVDMYTFHLEAVDPEPGPGAEPLPNVSALIRAIRAAGMLVGIVIKPGTPVQRLEPYLDAVDMVLIMTVEPGFGGQKFMPDQLDKVRWLRAARPGLYIEVDGGLAPATIEAAAEAGANVIVAGSAVFGAQDPRQVIATLRAAVEAAA</sequence>
<dbReference type="AlphaFoldDB" id="A0A087SBR0"/>
<keyword evidence="8 12" id="KW-0479">Metal-binding</keyword>
<evidence type="ECO:0000256" key="2">
    <source>
        <dbReference type="ARBA" id="ARBA00001936"/>
    </source>
</evidence>
<evidence type="ECO:0000256" key="8">
    <source>
        <dbReference type="ARBA" id="ARBA00022723"/>
    </source>
</evidence>
<dbReference type="NCBIfam" id="NF004076">
    <property type="entry name" value="PRK05581.1-4"/>
    <property type="match status" value="1"/>
</dbReference>
<keyword evidence="16" id="KW-1185">Reference proteome</keyword>
<comment type="cofactor">
    <cofactor evidence="3">
        <name>Co(2+)</name>
        <dbReference type="ChEBI" id="CHEBI:48828"/>
    </cofactor>
</comment>